<dbReference type="PANTHER" id="PTHR10039">
    <property type="entry name" value="AMELOGENIN"/>
    <property type="match status" value="1"/>
</dbReference>
<proteinExistence type="predicted"/>
<dbReference type="Proteomes" id="UP000660729">
    <property type="component" value="Unassembled WGS sequence"/>
</dbReference>
<organism evidence="3 4">
    <name type="scientific">Pseudocercospora fuligena</name>
    <dbReference type="NCBI Taxonomy" id="685502"/>
    <lineage>
        <taxon>Eukaryota</taxon>
        <taxon>Fungi</taxon>
        <taxon>Dikarya</taxon>
        <taxon>Ascomycota</taxon>
        <taxon>Pezizomycotina</taxon>
        <taxon>Dothideomycetes</taxon>
        <taxon>Dothideomycetidae</taxon>
        <taxon>Mycosphaerellales</taxon>
        <taxon>Mycosphaerellaceae</taxon>
        <taxon>Pseudocercospora</taxon>
    </lineage>
</organism>
<protein>
    <recommendedName>
        <fullName evidence="2">Nephrocystin 3-like N-terminal domain-containing protein</fullName>
    </recommendedName>
</protein>
<evidence type="ECO:0000313" key="3">
    <source>
        <dbReference type="EMBL" id="KAF7185413.1"/>
    </source>
</evidence>
<accession>A0A8H6VAU3</accession>
<reference evidence="3" key="1">
    <citation type="submission" date="2020-04" db="EMBL/GenBank/DDBJ databases">
        <title>Draft genome resource of the tomato pathogen Pseudocercospora fuligena.</title>
        <authorList>
            <person name="Zaccaron A."/>
        </authorList>
    </citation>
    <scope>NUCLEOTIDE SEQUENCE</scope>
    <source>
        <strain evidence="3">PF001</strain>
    </source>
</reference>
<dbReference type="OrthoDB" id="443402at2759"/>
<feature type="domain" description="Nephrocystin 3-like N-terminal" evidence="2">
    <location>
        <begin position="102"/>
        <end position="264"/>
    </location>
</feature>
<keyword evidence="4" id="KW-1185">Reference proteome</keyword>
<dbReference type="EMBL" id="JABCIY010000337">
    <property type="protein sequence ID" value="KAF7185413.1"/>
    <property type="molecule type" value="Genomic_DNA"/>
</dbReference>
<evidence type="ECO:0000259" key="2">
    <source>
        <dbReference type="Pfam" id="PF24883"/>
    </source>
</evidence>
<dbReference type="InterPro" id="IPR027417">
    <property type="entry name" value="P-loop_NTPase"/>
</dbReference>
<evidence type="ECO:0000313" key="4">
    <source>
        <dbReference type="Proteomes" id="UP000660729"/>
    </source>
</evidence>
<dbReference type="SUPFAM" id="SSF52540">
    <property type="entry name" value="P-loop containing nucleoside triphosphate hydrolases"/>
    <property type="match status" value="1"/>
</dbReference>
<dbReference type="PANTHER" id="PTHR10039:SF5">
    <property type="entry name" value="NACHT DOMAIN-CONTAINING PROTEIN"/>
    <property type="match status" value="1"/>
</dbReference>
<name>A0A8H6VAU3_9PEZI</name>
<sequence>MPQELQSSLPLPAGVQKPVGNVYSSINISGDSRVQLGNSYTQSASTPREQLLKSLYSPLLSQRQNAIKDAADNTFDWIFEACSPVSGASEDEAFPSKEQKVHRFTEWLQHGSSTFWISGKPGSGKSTLMAFIVEDERTRDALQVWSGPRELEILSFYFWRPGADIQKSTSGLLQALLYQLCECFTEDQVTAFTRQAKVNLQRLKPWTERQLRRAILAALKIANQTSFCFFIDGLDEYAGDYYELVDLIDALSEVDTVKCCVSSRPETQLRQHLQACESIRLQDFNTADIWEYVAAKFKSARMCSTSNARLLEDIVHRAEGVFLWAVLVTQNLVKGASCGDSDDILQKRLENTPGEINDLFAQMFDAIDDIHKQSLVFYFQAVISQYEASNSFGSICDITSCFLETPVSYHRFEVECAVIEQQILGQSAGLLEIVDSIEADEFGARVWNHESNWSNSPCRVDVVHLRDSMSSGRTGDLHWHDLKRQRIVEPTPFPRLLQYESKMPQWVHRCAHDFLFESGITQDMANAVIAGLDDALSRLCAGRMHYIAMAPAFSIPGDPRLSTDWRVSHLLRSLGSLYAKQSANTFPLLDKLRSVIDRLVHVEVGERPWTIEVGKRSWKELYDKKFDWTPQSVFFWEICSCNRFWEYLRERLDNLATEPAGTLLHAYVLEDALEDARDYTLIGETERRQTERRLQLLLSITKTLVMWISKALVRANAVASKYKSSTKVSCIKGVPRRDVKRQTLIHDISYHSSLHHLARPNVGHMEGLIMESLVRSFSLLELDMPQTKAHLRFPVGDVAIGLQKIFQLFSVTREVNLVPALRPGPLLRSVLHLSPDLSIDKSKQSSDTRAPTRAPTREVIWFVMHNYVCGEVAENPFVLELHTQMTTETRNRLLHDDLVLQFKTIEELLGWIVSKDEASRAGSLQQTLEDALASLSLNETQAKRSPHGSLDLAECRDSKHTFEGGTVFKLDKDIIARSQIWPRDPPG</sequence>
<comment type="caution">
    <text evidence="3">The sequence shown here is derived from an EMBL/GenBank/DDBJ whole genome shotgun (WGS) entry which is preliminary data.</text>
</comment>
<evidence type="ECO:0000256" key="1">
    <source>
        <dbReference type="ARBA" id="ARBA00022737"/>
    </source>
</evidence>
<dbReference type="InterPro" id="IPR056884">
    <property type="entry name" value="NPHP3-like_N"/>
</dbReference>
<dbReference type="AlphaFoldDB" id="A0A8H6VAU3"/>
<gene>
    <name evidence="3" type="ORF">HII31_13260</name>
</gene>
<dbReference type="Pfam" id="PF24883">
    <property type="entry name" value="NPHP3_N"/>
    <property type="match status" value="1"/>
</dbReference>
<keyword evidence="1" id="KW-0677">Repeat</keyword>
<dbReference type="Gene3D" id="3.40.50.300">
    <property type="entry name" value="P-loop containing nucleotide triphosphate hydrolases"/>
    <property type="match status" value="1"/>
</dbReference>